<accession>A0AA38M127</accession>
<keyword evidence="2 4" id="KW-0863">Zinc-finger</keyword>
<evidence type="ECO:0000259" key="5">
    <source>
        <dbReference type="PROSITE" id="PS50016"/>
    </source>
</evidence>
<proteinExistence type="predicted"/>
<dbReference type="PANTHER" id="PTHR37445:SF3">
    <property type="entry name" value="ZINC FINGER PHD-TYPE DOMAIN-CONTAINING PROTEIN"/>
    <property type="match status" value="1"/>
</dbReference>
<evidence type="ECO:0000313" key="6">
    <source>
        <dbReference type="EMBL" id="KAJ3639726.1"/>
    </source>
</evidence>
<dbReference type="InterPro" id="IPR011011">
    <property type="entry name" value="Znf_FYVE_PHD"/>
</dbReference>
<comment type="caution">
    <text evidence="6">The sequence shown here is derived from an EMBL/GenBank/DDBJ whole genome shotgun (WGS) entry which is preliminary data.</text>
</comment>
<dbReference type="PANTHER" id="PTHR37445">
    <property type="entry name" value="PROTEIN CBG24663"/>
    <property type="match status" value="1"/>
</dbReference>
<dbReference type="CDD" id="cd15489">
    <property type="entry name" value="PHD_SF"/>
    <property type="match status" value="1"/>
</dbReference>
<dbReference type="InterPro" id="IPR013083">
    <property type="entry name" value="Znf_RING/FYVE/PHD"/>
</dbReference>
<dbReference type="PROSITE" id="PS01359">
    <property type="entry name" value="ZF_PHD_1"/>
    <property type="match status" value="1"/>
</dbReference>
<reference evidence="6" key="1">
    <citation type="journal article" date="2023" name="G3 (Bethesda)">
        <title>Whole genome assemblies of Zophobas morio and Tenebrio molitor.</title>
        <authorList>
            <person name="Kaur S."/>
            <person name="Stinson S.A."/>
            <person name="diCenzo G.C."/>
        </authorList>
    </citation>
    <scope>NUCLEOTIDE SEQUENCE</scope>
    <source>
        <strain evidence="6">QUZm001</strain>
    </source>
</reference>
<keyword evidence="1" id="KW-0479">Metal-binding</keyword>
<evidence type="ECO:0000256" key="4">
    <source>
        <dbReference type="PROSITE-ProRule" id="PRU00146"/>
    </source>
</evidence>
<dbReference type="AlphaFoldDB" id="A0AA38M127"/>
<dbReference type="EMBL" id="JALNTZ010000010">
    <property type="protein sequence ID" value="KAJ3639726.1"/>
    <property type="molecule type" value="Genomic_DNA"/>
</dbReference>
<feature type="domain" description="PHD-type" evidence="5">
    <location>
        <begin position="1"/>
        <end position="58"/>
    </location>
</feature>
<protein>
    <recommendedName>
        <fullName evidence="5">PHD-type domain-containing protein</fullName>
    </recommendedName>
</protein>
<evidence type="ECO:0000313" key="8">
    <source>
        <dbReference type="Proteomes" id="UP001168821"/>
    </source>
</evidence>
<keyword evidence="3" id="KW-0862">Zinc</keyword>
<dbReference type="EMBL" id="JALNTZ010000008">
    <property type="protein sequence ID" value="KAJ3643457.1"/>
    <property type="molecule type" value="Genomic_DNA"/>
</dbReference>
<sequence>MICPNCDNSVKTNETSFQCDACQKHLHAKCIGLSENDVKMTRSKSKSIKLICNSCEKNLNALSDLKSLISNIRAEFTSSLDDLKTTFQQQINDLKSMINNHHQPNPAQPNFEDVVQEVVERQKRSKNVMIYNVPEQPETMSRDERLMSETTDISNILQVASNDVNIANIRLQRLGKFIPGRCRPIKVFLQSEVEVLNIVRGAKNLSTRDIYKNVRLSFDKTPKQLGNLKLLKSQMLERINNGETGLKIRHFNGVPRIIRHLN</sequence>
<dbReference type="InterPro" id="IPR019787">
    <property type="entry name" value="Znf_PHD-finger"/>
</dbReference>
<dbReference type="Proteomes" id="UP001168821">
    <property type="component" value="Unassembled WGS sequence"/>
</dbReference>
<evidence type="ECO:0000256" key="2">
    <source>
        <dbReference type="ARBA" id="ARBA00022771"/>
    </source>
</evidence>
<keyword evidence="8" id="KW-1185">Reference proteome</keyword>
<evidence type="ECO:0000256" key="3">
    <source>
        <dbReference type="ARBA" id="ARBA00022833"/>
    </source>
</evidence>
<name>A0AA38M127_9CUCU</name>
<organism evidence="6 8">
    <name type="scientific">Zophobas morio</name>
    <dbReference type="NCBI Taxonomy" id="2755281"/>
    <lineage>
        <taxon>Eukaryota</taxon>
        <taxon>Metazoa</taxon>
        <taxon>Ecdysozoa</taxon>
        <taxon>Arthropoda</taxon>
        <taxon>Hexapoda</taxon>
        <taxon>Insecta</taxon>
        <taxon>Pterygota</taxon>
        <taxon>Neoptera</taxon>
        <taxon>Endopterygota</taxon>
        <taxon>Coleoptera</taxon>
        <taxon>Polyphaga</taxon>
        <taxon>Cucujiformia</taxon>
        <taxon>Tenebrionidae</taxon>
        <taxon>Zophobas</taxon>
    </lineage>
</organism>
<evidence type="ECO:0000256" key="1">
    <source>
        <dbReference type="ARBA" id="ARBA00022723"/>
    </source>
</evidence>
<dbReference type="Gene3D" id="3.30.40.10">
    <property type="entry name" value="Zinc/RING finger domain, C3HC4 (zinc finger)"/>
    <property type="match status" value="1"/>
</dbReference>
<dbReference type="GO" id="GO:0008270">
    <property type="term" value="F:zinc ion binding"/>
    <property type="evidence" value="ECO:0007669"/>
    <property type="project" value="UniProtKB-KW"/>
</dbReference>
<dbReference type="SUPFAM" id="SSF57903">
    <property type="entry name" value="FYVE/PHD zinc finger"/>
    <property type="match status" value="1"/>
</dbReference>
<dbReference type="PROSITE" id="PS50016">
    <property type="entry name" value="ZF_PHD_2"/>
    <property type="match status" value="1"/>
</dbReference>
<dbReference type="InterPro" id="IPR019786">
    <property type="entry name" value="Zinc_finger_PHD-type_CS"/>
</dbReference>
<gene>
    <name evidence="6" type="ORF">Zmor_003067</name>
    <name evidence="7" type="ORF">Zmor_026167</name>
</gene>
<evidence type="ECO:0000313" key="7">
    <source>
        <dbReference type="EMBL" id="KAJ3643457.1"/>
    </source>
</evidence>